<dbReference type="SUPFAM" id="SSF49785">
    <property type="entry name" value="Galactose-binding domain-like"/>
    <property type="match status" value="1"/>
</dbReference>
<dbReference type="GO" id="GO:0005975">
    <property type="term" value="P:carbohydrate metabolic process"/>
    <property type="evidence" value="ECO:0007669"/>
    <property type="project" value="TreeGrafter"/>
</dbReference>
<keyword evidence="4" id="KW-1185">Reference proteome</keyword>
<sequence>MKRYLAVLLLIWNIGCDSDKFESEVTMPKLFEDGMVLQRDQKISVWGRGIPTKKVRVSIAGLLGSTEVNADSTWSIKLPASNAGGPYILEVNNTLIKDVYIGDVWLAGGQSNMEWALKSAVIGADQEIEEGGIPKIRFFKVPKSYSAKPQNELEGGEWEVATPENMPDFSAVAWFFAKRNHLEKNVPVGIIESNWGGTPAEGWTELSVLAGMNASYSKEALDILENQDKWQEEVIANEERRALRDQLVPKPDSLKALEVASVKFDDSQWRKVNLPQSNPLEHIAWVRKVFKANSSEAATLHLPRIDQMGYVYLNGNLLHYKDWGTTTPDLEIPASSLLEGNNVLTIRAINTWNNQPSIGDPGEMYILQGNKKISLEGIWSYSNNKVEPLLPKVDFLNWKPGMMFNAMIYPLTNYPIKGAIWYQGESNAGRAEEYHELFAAMITNWRKVWGLGDFPFLFVQLANFMERKSPQPDSNWAFLRDAQKETLGLPNTGMAVIIDIGESGDIHPKNKKDVGERLWLQARKVAYGEKLVSSGPVLESATLRDGTLVLNYSEVGEGLQTSDNSELVKGFIISDSRGNFTEAKAVITGNNEITIETEMSNISEIRYAWADNPEVNLINNLNLPAVPFRYRFEKE</sequence>
<accession>A0A1N6DNM3</accession>
<dbReference type="Gene3D" id="3.40.50.1110">
    <property type="entry name" value="SGNH hydrolase"/>
    <property type="match status" value="2"/>
</dbReference>
<feature type="domain" description="Sialate O-acetylesterase" evidence="2">
    <location>
        <begin position="412"/>
        <end position="501"/>
    </location>
</feature>
<organism evidence="3 4">
    <name type="scientific">Algoriphagus halophilus</name>
    <dbReference type="NCBI Taxonomy" id="226505"/>
    <lineage>
        <taxon>Bacteria</taxon>
        <taxon>Pseudomonadati</taxon>
        <taxon>Bacteroidota</taxon>
        <taxon>Cytophagia</taxon>
        <taxon>Cytophagales</taxon>
        <taxon>Cyclobacteriaceae</taxon>
        <taxon>Algoriphagus</taxon>
    </lineage>
</organism>
<dbReference type="InterPro" id="IPR008979">
    <property type="entry name" value="Galactose-bd-like_sf"/>
</dbReference>
<dbReference type="RefSeq" id="WP_074223867.1">
    <property type="nucleotide sequence ID" value="NZ_FSRC01000001.1"/>
</dbReference>
<dbReference type="EMBL" id="FSRC01000001">
    <property type="protein sequence ID" value="SIN72263.1"/>
    <property type="molecule type" value="Genomic_DNA"/>
</dbReference>
<dbReference type="PANTHER" id="PTHR22901:SF0">
    <property type="entry name" value="SIALATE O-ACETYLESTERASE"/>
    <property type="match status" value="1"/>
</dbReference>
<dbReference type="PANTHER" id="PTHR22901">
    <property type="entry name" value="SIALATE O-ACETYLESTERASE"/>
    <property type="match status" value="1"/>
</dbReference>
<evidence type="ECO:0000256" key="1">
    <source>
        <dbReference type="ARBA" id="ARBA00022801"/>
    </source>
</evidence>
<dbReference type="GO" id="GO:0001681">
    <property type="term" value="F:sialate O-acetylesterase activity"/>
    <property type="evidence" value="ECO:0007669"/>
    <property type="project" value="InterPro"/>
</dbReference>
<dbReference type="STRING" id="226505.SAMN05444394_1184"/>
<evidence type="ECO:0000259" key="2">
    <source>
        <dbReference type="Pfam" id="PF03629"/>
    </source>
</evidence>
<dbReference type="OrthoDB" id="9816001at2"/>
<dbReference type="InterPro" id="IPR039329">
    <property type="entry name" value="SIAE"/>
</dbReference>
<dbReference type="SUPFAM" id="SSF52266">
    <property type="entry name" value="SGNH hydrolase"/>
    <property type="match status" value="1"/>
</dbReference>
<dbReference type="Pfam" id="PF03629">
    <property type="entry name" value="SASA"/>
    <property type="match status" value="1"/>
</dbReference>
<dbReference type="AlphaFoldDB" id="A0A1N6DNM3"/>
<evidence type="ECO:0000313" key="3">
    <source>
        <dbReference type="EMBL" id="SIN72263.1"/>
    </source>
</evidence>
<reference evidence="4" key="1">
    <citation type="submission" date="2016-11" db="EMBL/GenBank/DDBJ databases">
        <authorList>
            <person name="Varghese N."/>
            <person name="Submissions S."/>
        </authorList>
    </citation>
    <scope>NUCLEOTIDE SEQUENCE [LARGE SCALE GENOMIC DNA]</scope>
    <source>
        <strain evidence="4">DSM 15292</strain>
    </source>
</reference>
<proteinExistence type="predicted"/>
<keyword evidence="1" id="KW-0378">Hydrolase</keyword>
<dbReference type="InterPro" id="IPR036514">
    <property type="entry name" value="SGNH_hydro_sf"/>
</dbReference>
<dbReference type="InterPro" id="IPR005181">
    <property type="entry name" value="SASA"/>
</dbReference>
<name>A0A1N6DNM3_9BACT</name>
<evidence type="ECO:0000313" key="4">
    <source>
        <dbReference type="Proteomes" id="UP000185221"/>
    </source>
</evidence>
<dbReference type="Proteomes" id="UP000185221">
    <property type="component" value="Unassembled WGS sequence"/>
</dbReference>
<protein>
    <submittedName>
        <fullName evidence="3">Sialate O-acetylesterase</fullName>
    </submittedName>
</protein>
<gene>
    <name evidence="3" type="ORF">SAMN05444394_1184</name>
</gene>